<protein>
    <submittedName>
        <fullName evidence="1">Uncharacterized protein</fullName>
    </submittedName>
</protein>
<dbReference type="Proteomes" id="UP000235145">
    <property type="component" value="Unassembled WGS sequence"/>
</dbReference>
<evidence type="ECO:0000313" key="2">
    <source>
        <dbReference type="Proteomes" id="UP000235145"/>
    </source>
</evidence>
<dbReference type="AlphaFoldDB" id="A0A9R1W7X9"/>
<dbReference type="EMBL" id="NBSK02000003">
    <property type="protein sequence ID" value="KAJ0217508.1"/>
    <property type="molecule type" value="Genomic_DNA"/>
</dbReference>
<comment type="caution">
    <text evidence="1">The sequence shown here is derived from an EMBL/GenBank/DDBJ whole genome shotgun (WGS) entry which is preliminary data.</text>
</comment>
<name>A0A9R1W7X9_LACSA</name>
<reference evidence="1 2" key="1">
    <citation type="journal article" date="2017" name="Nat. Commun.">
        <title>Genome assembly with in vitro proximity ligation data and whole-genome triplication in lettuce.</title>
        <authorList>
            <person name="Reyes-Chin-Wo S."/>
            <person name="Wang Z."/>
            <person name="Yang X."/>
            <person name="Kozik A."/>
            <person name="Arikit S."/>
            <person name="Song C."/>
            <person name="Xia L."/>
            <person name="Froenicke L."/>
            <person name="Lavelle D.O."/>
            <person name="Truco M.J."/>
            <person name="Xia R."/>
            <person name="Zhu S."/>
            <person name="Xu C."/>
            <person name="Xu H."/>
            <person name="Xu X."/>
            <person name="Cox K."/>
            <person name="Korf I."/>
            <person name="Meyers B.C."/>
            <person name="Michelmore R.W."/>
        </authorList>
    </citation>
    <scope>NUCLEOTIDE SEQUENCE [LARGE SCALE GENOMIC DNA]</scope>
    <source>
        <strain evidence="2">cv. Salinas</strain>
        <tissue evidence="1">Seedlings</tissue>
    </source>
</reference>
<evidence type="ECO:0000313" key="1">
    <source>
        <dbReference type="EMBL" id="KAJ0217508.1"/>
    </source>
</evidence>
<organism evidence="1 2">
    <name type="scientific">Lactuca sativa</name>
    <name type="common">Garden lettuce</name>
    <dbReference type="NCBI Taxonomy" id="4236"/>
    <lineage>
        <taxon>Eukaryota</taxon>
        <taxon>Viridiplantae</taxon>
        <taxon>Streptophyta</taxon>
        <taxon>Embryophyta</taxon>
        <taxon>Tracheophyta</taxon>
        <taxon>Spermatophyta</taxon>
        <taxon>Magnoliopsida</taxon>
        <taxon>eudicotyledons</taxon>
        <taxon>Gunneridae</taxon>
        <taxon>Pentapetalae</taxon>
        <taxon>asterids</taxon>
        <taxon>campanulids</taxon>
        <taxon>Asterales</taxon>
        <taxon>Asteraceae</taxon>
        <taxon>Cichorioideae</taxon>
        <taxon>Cichorieae</taxon>
        <taxon>Lactucinae</taxon>
        <taxon>Lactuca</taxon>
    </lineage>
</organism>
<keyword evidence="2" id="KW-1185">Reference proteome</keyword>
<sequence>MFGCVYYVCYDTIVVILCVTSSAPERFRRSSFGGRKIHASCLKKWFPKFHRYLKVDSSLYIRKLNFSDPDKKLIFNPDTTIKDYENFSGSAHGFVFVDLNTIVSYYILESDSFDIIGHIF</sequence>
<accession>A0A9R1W7X9</accession>
<proteinExistence type="predicted"/>
<gene>
    <name evidence="1" type="ORF">LSAT_V11C300134420</name>
</gene>